<dbReference type="Proteomes" id="UP001209107">
    <property type="component" value="Unassembled WGS sequence"/>
</dbReference>
<dbReference type="RefSeq" id="WP_265143720.1">
    <property type="nucleotide sequence ID" value="NZ_JAPCHZ010000002.1"/>
</dbReference>
<sequence length="581" mass="66630">MNARILELIKNPELFQSQDLEILNSEIKKHPYIQSIRALHLFGIHKFDPEVYQHTLSTTAAYTTDKKILYQFINRNSAETTKSELKTDYQYINKEEKHKEVFGKIKSEPTELPKPVYINGELNRILFEEEDNFLNEKSEVIDLESTLESGQIVTQNKVIETVEVETPPEETEIIDEIQSETQEDPISETVDNNEQIAVDVSDAEVNFQETDEFLPSTQPSISGETEIQQTENVSVETVIEEEEKISEKTDTVENPAEISFHGTEEFFADIKIAPKYSEPISYKAPEPQPNKHEIEMQRLIAEVEAKMKAGKKVKAEEKEEEISNTDVNFSETQNFNIAQPEPSVSETKNTEILEEKIEIQAEEKAHNTIENTSSSQERGWKPMSFSGNTPDALIGNTENKPEQKPVPEQPNTTNDQPNTSSEKTEIPEERPVFNVSFFSQNLAPIESETEKEVAEEKTTPEESNVPTFINTWQNWLKIDRSKIESAKKPISKAEIKNTVIENFIVKEPKISKLKEESDFVVKEKSDNISHLMTETLAKLYVEQKLYSKAIKAYQILSEKHPEKEAHFAEQINYVKDLRQNK</sequence>
<comment type="caution">
    <text evidence="2">The sequence shown here is derived from an EMBL/GenBank/DDBJ whole genome shotgun (WGS) entry which is preliminary data.</text>
</comment>
<dbReference type="EMBL" id="JAPCHZ010000002">
    <property type="protein sequence ID" value="MCW4451530.1"/>
    <property type="molecule type" value="Genomic_DNA"/>
</dbReference>
<gene>
    <name evidence="2" type="ORF">OK344_04845</name>
</gene>
<accession>A0ABT3JL65</accession>
<feature type="compositionally biased region" description="Polar residues" evidence="1">
    <location>
        <begin position="409"/>
        <end position="421"/>
    </location>
</feature>
<protein>
    <recommendedName>
        <fullName evidence="4">Tetratricopeptide repeat protein</fullName>
    </recommendedName>
</protein>
<evidence type="ECO:0000256" key="1">
    <source>
        <dbReference type="SAM" id="MobiDB-lite"/>
    </source>
</evidence>
<feature type="region of interest" description="Disordered" evidence="1">
    <location>
        <begin position="444"/>
        <end position="466"/>
    </location>
</feature>
<feature type="compositionally biased region" description="Basic and acidic residues" evidence="1">
    <location>
        <begin position="448"/>
        <end position="460"/>
    </location>
</feature>
<feature type="region of interest" description="Disordered" evidence="1">
    <location>
        <begin position="316"/>
        <end position="431"/>
    </location>
</feature>
<feature type="compositionally biased region" description="Basic and acidic residues" evidence="1">
    <location>
        <begin position="422"/>
        <end position="431"/>
    </location>
</feature>
<feature type="compositionally biased region" description="Polar residues" evidence="1">
    <location>
        <begin position="368"/>
        <end position="377"/>
    </location>
</feature>
<keyword evidence="3" id="KW-1185">Reference proteome</keyword>
<organism evidence="2 3">
    <name type="scientific">Kaistella yananensis</name>
    <dbReference type="NCBI Taxonomy" id="2989820"/>
    <lineage>
        <taxon>Bacteria</taxon>
        <taxon>Pseudomonadati</taxon>
        <taxon>Bacteroidota</taxon>
        <taxon>Flavobacteriia</taxon>
        <taxon>Flavobacteriales</taxon>
        <taxon>Weeksellaceae</taxon>
        <taxon>Chryseobacterium group</taxon>
        <taxon>Kaistella</taxon>
    </lineage>
</organism>
<proteinExistence type="predicted"/>
<name>A0ABT3JL65_9FLAO</name>
<evidence type="ECO:0000313" key="2">
    <source>
        <dbReference type="EMBL" id="MCW4451530.1"/>
    </source>
</evidence>
<feature type="compositionally biased region" description="Polar residues" evidence="1">
    <location>
        <begin position="324"/>
        <end position="347"/>
    </location>
</feature>
<evidence type="ECO:0008006" key="4">
    <source>
        <dbReference type="Google" id="ProtNLM"/>
    </source>
</evidence>
<reference evidence="2 3" key="1">
    <citation type="submission" date="2022-10" db="EMBL/GenBank/DDBJ databases">
        <title>Kaistella sp. BT-6-1-3.</title>
        <authorList>
            <person name="Ai J."/>
            <person name="Deng Z."/>
        </authorList>
    </citation>
    <scope>NUCLEOTIDE SEQUENCE [LARGE SCALE GENOMIC DNA]</scope>
    <source>
        <strain evidence="2 3">BT6-1-3</strain>
    </source>
</reference>
<feature type="compositionally biased region" description="Basic and acidic residues" evidence="1">
    <location>
        <begin position="348"/>
        <end position="367"/>
    </location>
</feature>
<evidence type="ECO:0000313" key="3">
    <source>
        <dbReference type="Proteomes" id="UP001209107"/>
    </source>
</evidence>